<dbReference type="PANTHER" id="PTHR11203">
    <property type="entry name" value="CLEAVAGE AND POLYADENYLATION SPECIFICITY FACTOR FAMILY MEMBER"/>
    <property type="match status" value="1"/>
</dbReference>
<dbReference type="PANTHER" id="PTHR11203:SF37">
    <property type="entry name" value="INTEGRATOR COMPLEX SUBUNIT 11"/>
    <property type="match status" value="1"/>
</dbReference>
<gene>
    <name evidence="4" type="ORF">ASZ90_014213</name>
</gene>
<comment type="caution">
    <text evidence="4">The sequence shown here is derived from an EMBL/GenBank/DDBJ whole genome shotgun (WGS) entry which is preliminary data.</text>
</comment>
<keyword evidence="1" id="KW-0378">Hydrolase</keyword>
<accession>A0A0W8F5C5</accession>
<evidence type="ECO:0000259" key="3">
    <source>
        <dbReference type="SMART" id="SM01027"/>
    </source>
</evidence>
<dbReference type="InterPro" id="IPR022712">
    <property type="entry name" value="Beta_Casp"/>
</dbReference>
<dbReference type="GO" id="GO:0004521">
    <property type="term" value="F:RNA endonuclease activity"/>
    <property type="evidence" value="ECO:0007669"/>
    <property type="project" value="TreeGrafter"/>
</dbReference>
<dbReference type="AlphaFoldDB" id="A0A0W8F5C5"/>
<dbReference type="Pfam" id="PF10996">
    <property type="entry name" value="Beta-Casp"/>
    <property type="match status" value="1"/>
</dbReference>
<dbReference type="EMBL" id="LNQE01001514">
    <property type="protein sequence ID" value="KUG16104.1"/>
    <property type="molecule type" value="Genomic_DNA"/>
</dbReference>
<dbReference type="Pfam" id="PF07521">
    <property type="entry name" value="RMMBL"/>
    <property type="match status" value="1"/>
</dbReference>
<feature type="domain" description="Metallo-beta-lactamase" evidence="2">
    <location>
        <begin position="20"/>
        <end position="233"/>
    </location>
</feature>
<reference evidence="4" key="1">
    <citation type="journal article" date="2015" name="Proc. Natl. Acad. Sci. U.S.A.">
        <title>Networks of energetic and metabolic interactions define dynamics in microbial communities.</title>
        <authorList>
            <person name="Embree M."/>
            <person name="Liu J.K."/>
            <person name="Al-Bassam M.M."/>
            <person name="Zengler K."/>
        </authorList>
    </citation>
    <scope>NUCLEOTIDE SEQUENCE</scope>
</reference>
<dbReference type="Pfam" id="PF00753">
    <property type="entry name" value="Lactamase_B"/>
    <property type="match status" value="1"/>
</dbReference>
<dbReference type="Gene3D" id="3.40.50.10890">
    <property type="match status" value="1"/>
</dbReference>
<dbReference type="SMART" id="SM00849">
    <property type="entry name" value="Lactamase_B"/>
    <property type="match status" value="1"/>
</dbReference>
<dbReference type="InterPro" id="IPR011108">
    <property type="entry name" value="RMMBL"/>
</dbReference>
<dbReference type="InterPro" id="IPR050698">
    <property type="entry name" value="MBL"/>
</dbReference>
<dbReference type="Gene3D" id="3.60.15.10">
    <property type="entry name" value="Ribonuclease Z/Hydroxyacylglutathione hydrolase-like"/>
    <property type="match status" value="1"/>
</dbReference>
<feature type="domain" description="Beta-Casp" evidence="3">
    <location>
        <begin position="253"/>
        <end position="378"/>
    </location>
</feature>
<organism evidence="4">
    <name type="scientific">hydrocarbon metagenome</name>
    <dbReference type="NCBI Taxonomy" id="938273"/>
    <lineage>
        <taxon>unclassified sequences</taxon>
        <taxon>metagenomes</taxon>
        <taxon>ecological metagenomes</taxon>
    </lineage>
</organism>
<protein>
    <submittedName>
        <fullName evidence="4">Metallo-beta-lactamase family protein, rna-specific</fullName>
    </submittedName>
</protein>
<sequence>MSPRTLGMKLEFHGAAGGVTGSHMVLHARDLRIGIDAGLFQGGDTDRNQDGFGHDPNRLKAMILTHAHVDHSGRIPLFINEGFKGSVYCTHATRDLCQIMLQDSAHLMEEAAERERRHARDMKRPPRPPLYTRGDAERAVRQFRSLDYSKRFNIGDISVRFSDAGHILGSTIVEMDIGKKRLVFSGDLGRPDTPILRDPQRVDEADWLVLESTYGDLDHERMPDRGKRLFDIVLETVDQGGNVIIPAFAIGRTQEILYELNPFAEAGKLSGVKCFVDSPMAISASEIYRRHPECFDEETLGLISRGDSPLEFPGMEYALSRDKSKAINELKEPHIVISASGMCTGGRVLHHLMQNIERKESTILCVGYQAEGTLGRRMLDGIKSVQIMNHEFDVRARIESMDAFSAHAGRSEILEWLRAFRSFPGQVFLNHGEERAAETLAEAIRSEFGARVSIAKMNQSFSL</sequence>
<dbReference type="InterPro" id="IPR036866">
    <property type="entry name" value="RibonucZ/Hydroxyglut_hydro"/>
</dbReference>
<dbReference type="CDD" id="cd16295">
    <property type="entry name" value="TTHA0252-CPSF-like_MBL-fold"/>
    <property type="match status" value="1"/>
</dbReference>
<dbReference type="InterPro" id="IPR001279">
    <property type="entry name" value="Metallo-B-lactamas"/>
</dbReference>
<evidence type="ECO:0000256" key="1">
    <source>
        <dbReference type="ARBA" id="ARBA00022801"/>
    </source>
</evidence>
<proteinExistence type="predicted"/>
<evidence type="ECO:0000313" key="4">
    <source>
        <dbReference type="EMBL" id="KUG16104.1"/>
    </source>
</evidence>
<dbReference type="GO" id="GO:0016787">
    <property type="term" value="F:hydrolase activity"/>
    <property type="evidence" value="ECO:0007669"/>
    <property type="project" value="UniProtKB-KW"/>
</dbReference>
<dbReference type="SUPFAM" id="SSF56281">
    <property type="entry name" value="Metallo-hydrolase/oxidoreductase"/>
    <property type="match status" value="1"/>
</dbReference>
<name>A0A0W8F5C5_9ZZZZ</name>
<dbReference type="SMART" id="SM01027">
    <property type="entry name" value="Beta-Casp"/>
    <property type="match status" value="1"/>
</dbReference>
<evidence type="ECO:0000259" key="2">
    <source>
        <dbReference type="SMART" id="SM00849"/>
    </source>
</evidence>